<reference evidence="1 2" key="1">
    <citation type="submission" date="2014-07" db="EMBL/GenBank/DDBJ databases">
        <title>Methanogenic archaea and the global carbon cycle.</title>
        <authorList>
            <person name="Henriksen J.R."/>
            <person name="Luke J."/>
            <person name="Reinhart S."/>
            <person name="Benedict M.N."/>
            <person name="Youngblut N.D."/>
            <person name="Metcalf M.E."/>
            <person name="Whitaker R.J."/>
            <person name="Metcalf W.W."/>
        </authorList>
    </citation>
    <scope>NUCLEOTIDE SEQUENCE [LARGE SCALE GENOMIC DNA]</scope>
    <source>
        <strain evidence="1 2">Z-761</strain>
    </source>
</reference>
<dbReference type="AlphaFoldDB" id="A0A0E3Q3N5"/>
<name>A0A0E3Q3N5_9EURY</name>
<keyword evidence="2" id="KW-1185">Reference proteome</keyword>
<dbReference type="GeneID" id="24809169"/>
<protein>
    <submittedName>
        <fullName evidence="1">Uncharacterized protein</fullName>
    </submittedName>
</protein>
<dbReference type="PATRIC" id="fig|1434123.4.peg.905"/>
<evidence type="ECO:0000313" key="2">
    <source>
        <dbReference type="Proteomes" id="UP000033096"/>
    </source>
</evidence>
<accession>A0A0E3Q3N5</accession>
<dbReference type="HOGENOM" id="CLU_2730481_0_0_2"/>
<organism evidence="1 2">
    <name type="scientific">Methanosarcina vacuolata Z-761</name>
    <dbReference type="NCBI Taxonomy" id="1434123"/>
    <lineage>
        <taxon>Archaea</taxon>
        <taxon>Methanobacteriati</taxon>
        <taxon>Methanobacteriota</taxon>
        <taxon>Stenosarchaea group</taxon>
        <taxon>Methanomicrobia</taxon>
        <taxon>Methanosarcinales</taxon>
        <taxon>Methanosarcinaceae</taxon>
        <taxon>Methanosarcina</taxon>
    </lineage>
</organism>
<dbReference type="EMBL" id="CP009520">
    <property type="protein sequence ID" value="AKB43047.1"/>
    <property type="molecule type" value="Genomic_DNA"/>
</dbReference>
<dbReference type="RefSeq" id="WP_048118425.1">
    <property type="nucleotide sequence ID" value="NZ_CP009520.1"/>
</dbReference>
<evidence type="ECO:0000313" key="1">
    <source>
        <dbReference type="EMBL" id="AKB43047.1"/>
    </source>
</evidence>
<dbReference type="Proteomes" id="UP000033096">
    <property type="component" value="Chromosome"/>
</dbReference>
<dbReference type="KEGG" id="mvc:MSVAZ_0778"/>
<proteinExistence type="predicted"/>
<gene>
    <name evidence="1" type="ORF">MSVAZ_0778</name>
</gene>
<dbReference type="STRING" id="1434123.MSVAZ_0778"/>
<sequence>MIKNKVAEGTRLPQIQRKITVSNNQSYQYINFSAYVDISGNVSQRLPVANFDLELEEPELSWEELQQGRRG</sequence>